<evidence type="ECO:0000259" key="3">
    <source>
        <dbReference type="Pfam" id="PF08212"/>
    </source>
</evidence>
<keyword evidence="5" id="KW-1185">Reference proteome</keyword>
<dbReference type="GO" id="GO:0008289">
    <property type="term" value="F:lipid binding"/>
    <property type="evidence" value="ECO:0007669"/>
    <property type="project" value="InterPro"/>
</dbReference>
<dbReference type="GO" id="GO:0006869">
    <property type="term" value="P:lipid transport"/>
    <property type="evidence" value="ECO:0007669"/>
    <property type="project" value="InterPro"/>
</dbReference>
<dbReference type="AlphaFoldDB" id="A0A8X6YAF4"/>
<dbReference type="PROSITE" id="PS00213">
    <property type="entry name" value="LIPOCALIN"/>
    <property type="match status" value="1"/>
</dbReference>
<dbReference type="GO" id="GO:0000302">
    <property type="term" value="P:response to reactive oxygen species"/>
    <property type="evidence" value="ECO:0007669"/>
    <property type="project" value="TreeGrafter"/>
</dbReference>
<dbReference type="InterPro" id="IPR012674">
    <property type="entry name" value="Calycin"/>
</dbReference>
<sequence length="238" mass="27758">MLVYHYCLSRRLTEHWHTNRCGGEPSAMVGTCGQYQGNPDQRNRYTLNLICIKVISSITQVIYLQKFCGKCPEPKVQEDFDMQRFQGRWFEIERTMSFLQIGSQCVTTNFSDAGYGDGSIEVISEGKGPVLKLHKSVRLIATVPDEKEPAKLRLRLSDLSLKTHYWILHTDYDNYAIIWACNHIWLTFKYARTENLWILGRERTLPEETLDKLHQRLETVKDIRVAKLLKKVNQENCD</sequence>
<feature type="domain" description="Lipocalin/cytosolic fatty-acid binding" evidence="3">
    <location>
        <begin position="80"/>
        <end position="218"/>
    </location>
</feature>
<dbReference type="PANTHER" id="PTHR10612">
    <property type="entry name" value="APOLIPOPROTEIN D"/>
    <property type="match status" value="1"/>
</dbReference>
<dbReference type="GO" id="GO:0005737">
    <property type="term" value="C:cytoplasm"/>
    <property type="evidence" value="ECO:0007669"/>
    <property type="project" value="TreeGrafter"/>
</dbReference>
<dbReference type="SUPFAM" id="SSF50814">
    <property type="entry name" value="Lipocalins"/>
    <property type="match status" value="1"/>
</dbReference>
<dbReference type="PANTHER" id="PTHR10612:SF34">
    <property type="entry name" value="APOLIPOPROTEIN D"/>
    <property type="match status" value="1"/>
</dbReference>
<gene>
    <name evidence="4" type="primary">APOD</name>
    <name evidence="4" type="ORF">TNIN_233301</name>
</gene>
<dbReference type="PRINTS" id="PR01219">
    <property type="entry name" value="APOLIPOPROTD"/>
</dbReference>
<evidence type="ECO:0000256" key="2">
    <source>
        <dbReference type="ARBA" id="ARBA00023283"/>
    </source>
</evidence>
<dbReference type="EMBL" id="BMAV01015794">
    <property type="protein sequence ID" value="GFY65984.1"/>
    <property type="molecule type" value="Genomic_DNA"/>
</dbReference>
<dbReference type="Gene3D" id="2.40.128.20">
    <property type="match status" value="1"/>
</dbReference>
<dbReference type="InterPro" id="IPR022272">
    <property type="entry name" value="Lipocalin_CS"/>
</dbReference>
<organism evidence="4 5">
    <name type="scientific">Trichonephila inaurata madagascariensis</name>
    <dbReference type="NCBI Taxonomy" id="2747483"/>
    <lineage>
        <taxon>Eukaryota</taxon>
        <taxon>Metazoa</taxon>
        <taxon>Ecdysozoa</taxon>
        <taxon>Arthropoda</taxon>
        <taxon>Chelicerata</taxon>
        <taxon>Arachnida</taxon>
        <taxon>Araneae</taxon>
        <taxon>Araneomorphae</taxon>
        <taxon>Entelegynae</taxon>
        <taxon>Araneoidea</taxon>
        <taxon>Nephilidae</taxon>
        <taxon>Trichonephila</taxon>
        <taxon>Trichonephila inaurata</taxon>
    </lineage>
</organism>
<dbReference type="InterPro" id="IPR000566">
    <property type="entry name" value="Lipocln_cytosolic_FA-bd_dom"/>
</dbReference>
<keyword evidence="2" id="KW-0873">Pyrrolidone carboxylic acid</keyword>
<dbReference type="OrthoDB" id="565904at2759"/>
<dbReference type="GO" id="GO:0007420">
    <property type="term" value="P:brain development"/>
    <property type="evidence" value="ECO:0007669"/>
    <property type="project" value="InterPro"/>
</dbReference>
<protein>
    <recommendedName>
        <fullName evidence="1">Apolipoprotein D</fullName>
    </recommendedName>
</protein>
<evidence type="ECO:0000313" key="5">
    <source>
        <dbReference type="Proteomes" id="UP000886998"/>
    </source>
</evidence>
<evidence type="ECO:0000256" key="1">
    <source>
        <dbReference type="ARBA" id="ARBA00019890"/>
    </source>
</evidence>
<reference evidence="4" key="1">
    <citation type="submission" date="2020-08" db="EMBL/GenBank/DDBJ databases">
        <title>Multicomponent nature underlies the extraordinary mechanical properties of spider dragline silk.</title>
        <authorList>
            <person name="Kono N."/>
            <person name="Nakamura H."/>
            <person name="Mori M."/>
            <person name="Yoshida Y."/>
            <person name="Ohtoshi R."/>
            <person name="Malay A.D."/>
            <person name="Moran D.A.P."/>
            <person name="Tomita M."/>
            <person name="Numata K."/>
            <person name="Arakawa K."/>
        </authorList>
    </citation>
    <scope>NUCLEOTIDE SEQUENCE</scope>
</reference>
<dbReference type="InterPro" id="IPR002969">
    <property type="entry name" value="ApolipopD"/>
</dbReference>
<dbReference type="Pfam" id="PF08212">
    <property type="entry name" value="Lipocalin_2"/>
    <property type="match status" value="1"/>
</dbReference>
<dbReference type="PRINTS" id="PR00179">
    <property type="entry name" value="LIPOCALIN"/>
</dbReference>
<name>A0A8X6YAF4_9ARAC</name>
<dbReference type="Proteomes" id="UP000886998">
    <property type="component" value="Unassembled WGS sequence"/>
</dbReference>
<proteinExistence type="predicted"/>
<dbReference type="GO" id="GO:0006629">
    <property type="term" value="P:lipid metabolic process"/>
    <property type="evidence" value="ECO:0007669"/>
    <property type="project" value="TreeGrafter"/>
</dbReference>
<accession>A0A8X6YAF4</accession>
<dbReference type="GO" id="GO:0042246">
    <property type="term" value="P:tissue regeneration"/>
    <property type="evidence" value="ECO:0007669"/>
    <property type="project" value="InterPro"/>
</dbReference>
<comment type="caution">
    <text evidence="4">The sequence shown here is derived from an EMBL/GenBank/DDBJ whole genome shotgun (WGS) entry which is preliminary data.</text>
</comment>
<evidence type="ECO:0000313" key="4">
    <source>
        <dbReference type="EMBL" id="GFY65984.1"/>
    </source>
</evidence>